<name>A0A1X2GML4_9FUNG</name>
<evidence type="ECO:0000313" key="6">
    <source>
        <dbReference type="EMBL" id="ORX57383.1"/>
    </source>
</evidence>
<gene>
    <name evidence="6" type="ORF">DM01DRAFT_1302469</name>
</gene>
<organism evidence="6 7">
    <name type="scientific">Hesseltinella vesiculosa</name>
    <dbReference type="NCBI Taxonomy" id="101127"/>
    <lineage>
        <taxon>Eukaryota</taxon>
        <taxon>Fungi</taxon>
        <taxon>Fungi incertae sedis</taxon>
        <taxon>Mucoromycota</taxon>
        <taxon>Mucoromycotina</taxon>
        <taxon>Mucoromycetes</taxon>
        <taxon>Mucorales</taxon>
        <taxon>Cunninghamellaceae</taxon>
        <taxon>Hesseltinella</taxon>
    </lineage>
</organism>
<keyword evidence="7" id="KW-1185">Reference proteome</keyword>
<evidence type="ECO:0000256" key="2">
    <source>
        <dbReference type="ARBA" id="ARBA00037992"/>
    </source>
</evidence>
<dbReference type="EMBL" id="MCGT01000008">
    <property type="protein sequence ID" value="ORX57383.1"/>
    <property type="molecule type" value="Genomic_DNA"/>
</dbReference>
<dbReference type="PROSITE" id="PS51319">
    <property type="entry name" value="TFIIS_N"/>
    <property type="match status" value="1"/>
</dbReference>
<dbReference type="PANTHER" id="PTHR46010">
    <property type="entry name" value="PROTEIN IWS1 HOMOLOG"/>
    <property type="match status" value="1"/>
</dbReference>
<feature type="region of interest" description="Disordered" evidence="4">
    <location>
        <begin position="1"/>
        <end position="107"/>
    </location>
</feature>
<dbReference type="SUPFAM" id="SSF47676">
    <property type="entry name" value="Conserved domain common to transcription factors TFIIS, elongin A, CRSP70"/>
    <property type="match status" value="1"/>
</dbReference>
<reference evidence="6 7" key="1">
    <citation type="submission" date="2016-07" db="EMBL/GenBank/DDBJ databases">
        <title>Pervasive Adenine N6-methylation of Active Genes in Fungi.</title>
        <authorList>
            <consortium name="DOE Joint Genome Institute"/>
            <person name="Mondo S.J."/>
            <person name="Dannebaum R.O."/>
            <person name="Kuo R.C."/>
            <person name="Labutti K."/>
            <person name="Haridas S."/>
            <person name="Kuo A."/>
            <person name="Salamov A."/>
            <person name="Ahrendt S.R."/>
            <person name="Lipzen A."/>
            <person name="Sullivan W."/>
            <person name="Andreopoulos W.B."/>
            <person name="Clum A."/>
            <person name="Lindquist E."/>
            <person name="Daum C."/>
            <person name="Ramamoorthy G.K."/>
            <person name="Gryganskyi A."/>
            <person name="Culley D."/>
            <person name="Magnuson J.K."/>
            <person name="James T.Y."/>
            <person name="O'Malley M.A."/>
            <person name="Stajich J.E."/>
            <person name="Spatafora J.W."/>
            <person name="Visel A."/>
            <person name="Grigoriev I.V."/>
        </authorList>
    </citation>
    <scope>NUCLEOTIDE SEQUENCE [LARGE SCALE GENOMIC DNA]</scope>
    <source>
        <strain evidence="6 7">NRRL 3301</strain>
    </source>
</reference>
<dbReference type="OrthoDB" id="21124at2759"/>
<feature type="compositionally biased region" description="Basic and acidic residues" evidence="4">
    <location>
        <begin position="69"/>
        <end position="94"/>
    </location>
</feature>
<dbReference type="Gene3D" id="1.20.930.10">
    <property type="entry name" value="Conserved domain common to transcription factors TFIIS, elongin A, CRSP70"/>
    <property type="match status" value="1"/>
</dbReference>
<dbReference type="AlphaFoldDB" id="A0A1X2GML4"/>
<dbReference type="GO" id="GO:0005634">
    <property type="term" value="C:nucleus"/>
    <property type="evidence" value="ECO:0007669"/>
    <property type="project" value="UniProtKB-SubCell"/>
</dbReference>
<feature type="domain" description="TFIIS N-terminal" evidence="5">
    <location>
        <begin position="196"/>
        <end position="273"/>
    </location>
</feature>
<dbReference type="GO" id="GO:0016973">
    <property type="term" value="P:poly(A)+ mRNA export from nucleus"/>
    <property type="evidence" value="ECO:0007669"/>
    <property type="project" value="TreeGrafter"/>
</dbReference>
<dbReference type="Pfam" id="PF08711">
    <property type="entry name" value="Med26"/>
    <property type="match status" value="1"/>
</dbReference>
<comment type="similarity">
    <text evidence="2">Belongs to the IWS1 family.</text>
</comment>
<evidence type="ECO:0000256" key="1">
    <source>
        <dbReference type="ARBA" id="ARBA00037349"/>
    </source>
</evidence>
<comment type="function">
    <text evidence="1">Transcription factor involved in RNA polymerase II transcription regulation. May function in both SPT15/TBP post-recruitment and recruitment steps of transcription.</text>
</comment>
<evidence type="ECO:0000313" key="7">
    <source>
        <dbReference type="Proteomes" id="UP000242146"/>
    </source>
</evidence>
<dbReference type="InterPro" id="IPR051037">
    <property type="entry name" value="RNAPII_TF_IWS1"/>
</dbReference>
<dbReference type="Proteomes" id="UP000242146">
    <property type="component" value="Unassembled WGS sequence"/>
</dbReference>
<evidence type="ECO:0000259" key="5">
    <source>
        <dbReference type="PROSITE" id="PS51319"/>
    </source>
</evidence>
<feature type="compositionally biased region" description="Acidic residues" evidence="4">
    <location>
        <begin position="16"/>
        <end position="31"/>
    </location>
</feature>
<evidence type="ECO:0000256" key="4">
    <source>
        <dbReference type="SAM" id="MobiDB-lite"/>
    </source>
</evidence>
<dbReference type="InterPro" id="IPR017923">
    <property type="entry name" value="TFIIS_N"/>
</dbReference>
<evidence type="ECO:0000256" key="3">
    <source>
        <dbReference type="PROSITE-ProRule" id="PRU00649"/>
    </source>
</evidence>
<sequence>MSDQEELLNPQHDALNESESEISDLDDDQGSDDAASFKDTADDDDNNNSNAKLTSQTAHQLPSFKRRERTQEEKEELEKLRQDLRQQKQDRTDQDDNLPPLDPREAVRNEVAEVFNRALKSSGKKRRRLEGDDLNASRDEELSNLSERMKVAAEADNIANEQQKPAIAKLKMLDEVTVTLNNSGLFDSILDNQLLDAIRLWLEPLPDRALPTLEIQNEMLDILDKLPAAAEHLRESGIGKIVLFYKKSPRADARVQRKAEHLIAKWTRLVLRRSENYRERSHQVQDYSHDDIQQRRKVFKAEDAAKDIDQTRMHVSIPFPVAPDYDIAPRSNVTGRSKAQMSMQYRRIKSTMRTLSTPASQRKKKDA</sequence>
<keyword evidence="3" id="KW-0539">Nucleus</keyword>
<comment type="caution">
    <text evidence="6">The sequence shown here is derived from an EMBL/GenBank/DDBJ whole genome shotgun (WGS) entry which is preliminary data.</text>
</comment>
<dbReference type="STRING" id="101127.A0A1X2GML4"/>
<protein>
    <recommendedName>
        <fullName evidence="5">TFIIS N-terminal domain-containing protein</fullName>
    </recommendedName>
</protein>
<dbReference type="PANTHER" id="PTHR46010:SF1">
    <property type="entry name" value="PROTEIN IWS1 HOMOLOG"/>
    <property type="match status" value="1"/>
</dbReference>
<dbReference type="InterPro" id="IPR035441">
    <property type="entry name" value="TFIIS/LEDGF_dom_sf"/>
</dbReference>
<proteinExistence type="inferred from homology"/>
<accession>A0A1X2GML4</accession>
<comment type="subcellular location">
    <subcellularLocation>
        <location evidence="3">Nucleus</location>
    </subcellularLocation>
</comment>